<protein>
    <submittedName>
        <fullName evidence="4">Uncharacterized protein</fullName>
    </submittedName>
</protein>
<accession>A0A8K0P3P1</accession>
<dbReference type="EMBL" id="KZ308583">
    <property type="protein sequence ID" value="KAG8231937.1"/>
    <property type="molecule type" value="Genomic_DNA"/>
</dbReference>
<feature type="coiled-coil region" evidence="3">
    <location>
        <begin position="17"/>
        <end position="52"/>
    </location>
</feature>
<reference evidence="4" key="2">
    <citation type="submission" date="2017-10" db="EMBL/GenBank/DDBJ databases">
        <title>Ladona fulva Genome sequencing and assembly.</title>
        <authorList>
            <person name="Murali S."/>
            <person name="Richards S."/>
            <person name="Bandaranaike D."/>
            <person name="Bellair M."/>
            <person name="Blankenburg K."/>
            <person name="Chao H."/>
            <person name="Dinh H."/>
            <person name="Doddapaneni H."/>
            <person name="Dugan-Rocha S."/>
            <person name="Elkadiri S."/>
            <person name="Gnanaolivu R."/>
            <person name="Hernandez B."/>
            <person name="Skinner E."/>
            <person name="Javaid M."/>
            <person name="Lee S."/>
            <person name="Li M."/>
            <person name="Ming W."/>
            <person name="Munidasa M."/>
            <person name="Muniz J."/>
            <person name="Nguyen L."/>
            <person name="Hughes D."/>
            <person name="Osuji N."/>
            <person name="Pu L.-L."/>
            <person name="Puazo M."/>
            <person name="Qu C."/>
            <person name="Quiroz J."/>
            <person name="Raj R."/>
            <person name="Weissenberger G."/>
            <person name="Xin Y."/>
            <person name="Zou X."/>
            <person name="Han Y."/>
            <person name="Worley K."/>
            <person name="Muzny D."/>
            <person name="Gibbs R."/>
        </authorList>
    </citation>
    <scope>NUCLEOTIDE SEQUENCE</scope>
    <source>
        <strain evidence="4">Sampled in the wild</strain>
    </source>
</reference>
<keyword evidence="1" id="KW-0677">Repeat</keyword>
<evidence type="ECO:0000313" key="4">
    <source>
        <dbReference type="EMBL" id="KAG8231937.1"/>
    </source>
</evidence>
<dbReference type="GO" id="GO:0051879">
    <property type="term" value="F:Hsp90 protein binding"/>
    <property type="evidence" value="ECO:0007669"/>
    <property type="project" value="TreeGrafter"/>
</dbReference>
<dbReference type="GO" id="GO:0005737">
    <property type="term" value="C:cytoplasm"/>
    <property type="evidence" value="ECO:0007669"/>
    <property type="project" value="TreeGrafter"/>
</dbReference>
<dbReference type="PANTHER" id="PTHR46674">
    <property type="entry name" value="INACTIVE PEPTIDYL-PROLYL CIS-TRANS ISOMERASE FKBP6"/>
    <property type="match status" value="1"/>
</dbReference>
<evidence type="ECO:0000256" key="1">
    <source>
        <dbReference type="ARBA" id="ARBA00022737"/>
    </source>
</evidence>
<dbReference type="Gene3D" id="1.25.40.10">
    <property type="entry name" value="Tetratricopeptide repeat domain"/>
    <property type="match status" value="1"/>
</dbReference>
<dbReference type="InterPro" id="IPR042282">
    <property type="entry name" value="FKBP6/shu"/>
</dbReference>
<dbReference type="GO" id="GO:0034587">
    <property type="term" value="P:piRNA processing"/>
    <property type="evidence" value="ECO:0007669"/>
    <property type="project" value="TreeGrafter"/>
</dbReference>
<sequence length="135" mass="15263">MLMLNDFKESSHCLRAAQRLDPKNEDINRELKKLEEKQIANLERERDMCQNMFSDYQSAGPKKTEEKGTKAKTLVSDKFCSMVREDLTEFKNSDGKGQFNLPSGLTAAEEEFIRTEASTLGLKVTTHGGKLSISK</sequence>
<dbReference type="OrthoDB" id="8116123at2759"/>
<comment type="caution">
    <text evidence="4">The sequence shown here is derived from an EMBL/GenBank/DDBJ whole genome shotgun (WGS) entry which is preliminary data.</text>
</comment>
<keyword evidence="3" id="KW-0175">Coiled coil</keyword>
<organism evidence="4 5">
    <name type="scientific">Ladona fulva</name>
    <name type="common">Scarce chaser dragonfly</name>
    <name type="synonym">Libellula fulva</name>
    <dbReference type="NCBI Taxonomy" id="123851"/>
    <lineage>
        <taxon>Eukaryota</taxon>
        <taxon>Metazoa</taxon>
        <taxon>Ecdysozoa</taxon>
        <taxon>Arthropoda</taxon>
        <taxon>Hexapoda</taxon>
        <taxon>Insecta</taxon>
        <taxon>Pterygota</taxon>
        <taxon>Palaeoptera</taxon>
        <taxon>Odonata</taxon>
        <taxon>Epiprocta</taxon>
        <taxon>Anisoptera</taxon>
        <taxon>Libelluloidea</taxon>
        <taxon>Libellulidae</taxon>
        <taxon>Ladona</taxon>
    </lineage>
</organism>
<dbReference type="GO" id="GO:0007283">
    <property type="term" value="P:spermatogenesis"/>
    <property type="evidence" value="ECO:0007669"/>
    <property type="project" value="TreeGrafter"/>
</dbReference>
<gene>
    <name evidence="4" type="ORF">J437_LFUL011406</name>
</gene>
<keyword evidence="2" id="KW-0802">TPR repeat</keyword>
<evidence type="ECO:0000256" key="3">
    <source>
        <dbReference type="SAM" id="Coils"/>
    </source>
</evidence>
<proteinExistence type="predicted"/>
<name>A0A8K0P3P1_LADFU</name>
<keyword evidence="5" id="KW-1185">Reference proteome</keyword>
<dbReference type="Proteomes" id="UP000792457">
    <property type="component" value="Unassembled WGS sequence"/>
</dbReference>
<dbReference type="PANTHER" id="PTHR46674:SF1">
    <property type="entry name" value="INACTIVE PEPTIDYL-PROLYL CIS-TRANS ISOMERASE FKBP6"/>
    <property type="match status" value="1"/>
</dbReference>
<dbReference type="AlphaFoldDB" id="A0A8K0P3P1"/>
<reference evidence="4" key="1">
    <citation type="submission" date="2013-04" db="EMBL/GenBank/DDBJ databases">
        <authorList>
            <person name="Qu J."/>
            <person name="Murali S.C."/>
            <person name="Bandaranaike D."/>
            <person name="Bellair M."/>
            <person name="Blankenburg K."/>
            <person name="Chao H."/>
            <person name="Dinh H."/>
            <person name="Doddapaneni H."/>
            <person name="Downs B."/>
            <person name="Dugan-Rocha S."/>
            <person name="Elkadiri S."/>
            <person name="Gnanaolivu R.D."/>
            <person name="Hernandez B."/>
            <person name="Javaid M."/>
            <person name="Jayaseelan J.C."/>
            <person name="Lee S."/>
            <person name="Li M."/>
            <person name="Ming W."/>
            <person name="Munidasa M."/>
            <person name="Muniz J."/>
            <person name="Nguyen L."/>
            <person name="Ongeri F."/>
            <person name="Osuji N."/>
            <person name="Pu L.-L."/>
            <person name="Puazo M."/>
            <person name="Qu C."/>
            <person name="Quiroz J."/>
            <person name="Raj R."/>
            <person name="Weissenberger G."/>
            <person name="Xin Y."/>
            <person name="Zou X."/>
            <person name="Han Y."/>
            <person name="Richards S."/>
            <person name="Worley K."/>
            <person name="Muzny D."/>
            <person name="Gibbs R."/>
        </authorList>
    </citation>
    <scope>NUCLEOTIDE SEQUENCE</scope>
    <source>
        <strain evidence="4">Sampled in the wild</strain>
    </source>
</reference>
<dbReference type="InterPro" id="IPR011990">
    <property type="entry name" value="TPR-like_helical_dom_sf"/>
</dbReference>
<evidence type="ECO:0000256" key="2">
    <source>
        <dbReference type="ARBA" id="ARBA00022803"/>
    </source>
</evidence>
<evidence type="ECO:0000313" key="5">
    <source>
        <dbReference type="Proteomes" id="UP000792457"/>
    </source>
</evidence>